<gene>
    <name evidence="1" type="ORF">DES37_101431</name>
</gene>
<reference evidence="1 2" key="1">
    <citation type="submission" date="2018-05" db="EMBL/GenBank/DDBJ databases">
        <title>Genomic Encyclopedia of Type Strains, Phase IV (KMG-IV): sequencing the most valuable type-strain genomes for metagenomic binning, comparative biology and taxonomic classification.</title>
        <authorList>
            <person name="Goeker M."/>
        </authorList>
    </citation>
    <scope>NUCLEOTIDE SEQUENCE [LARGE SCALE GENOMIC DNA]</scope>
    <source>
        <strain evidence="1 2">DSM 19579</strain>
    </source>
</reference>
<evidence type="ECO:0000313" key="2">
    <source>
        <dbReference type="Proteomes" id="UP000246744"/>
    </source>
</evidence>
<comment type="caution">
    <text evidence="1">The sequence shown here is derived from an EMBL/GenBank/DDBJ whole genome shotgun (WGS) entry which is preliminary data.</text>
</comment>
<name>A0A317Q9M2_9ENTR</name>
<dbReference type="EMBL" id="QGTS01000001">
    <property type="protein sequence ID" value="PWW12854.1"/>
    <property type="molecule type" value="Genomic_DNA"/>
</dbReference>
<keyword evidence="2" id="KW-1185">Reference proteome</keyword>
<sequence>MQALHLIIWKNGSTNCPEIVDHYNLCVLTGEAEKINPHSTGLLHWEMTENLDGERGLRITANDSGGLFSREWIALSAISGVLKAHEAGDFTSMALRPLFTSASRNNAGFLAAILRCADICLTEEGSGGAFSHRCYPDWEKRLEKLLTISPSA</sequence>
<protein>
    <submittedName>
        <fullName evidence="1">Uncharacterized protein</fullName>
    </submittedName>
</protein>
<accession>A0A317Q9M2</accession>
<evidence type="ECO:0000313" key="1">
    <source>
        <dbReference type="EMBL" id="PWW12854.1"/>
    </source>
</evidence>
<dbReference type="OrthoDB" id="8759680at2"/>
<dbReference type="Proteomes" id="UP000246744">
    <property type="component" value="Unassembled WGS sequence"/>
</dbReference>
<organism evidence="1 2">
    <name type="scientific">Mangrovibacter plantisponsor</name>
    <dbReference type="NCBI Taxonomy" id="451513"/>
    <lineage>
        <taxon>Bacteria</taxon>
        <taxon>Pseudomonadati</taxon>
        <taxon>Pseudomonadota</taxon>
        <taxon>Gammaproteobacteria</taxon>
        <taxon>Enterobacterales</taxon>
        <taxon>Enterobacteriaceae</taxon>
        <taxon>Mangrovibacter</taxon>
    </lineage>
</organism>
<dbReference type="AlphaFoldDB" id="A0A317Q9M2"/>
<proteinExistence type="predicted"/>